<keyword evidence="6" id="KW-0547">Nucleotide-binding</keyword>
<reference evidence="15" key="1">
    <citation type="journal article" date="2024" name="Int. J. Syst. Evol. Microbiol.">
        <title>Methylomarinovum tepidoasis sp. nov., a moderately thermophilic methanotroph of the family Methylothermaceae isolated from a deep-sea hydrothermal field.</title>
        <authorList>
            <person name="Hirayama H."/>
            <person name="Takaki Y."/>
            <person name="Abe M."/>
            <person name="Miyazaki M."/>
            <person name="Uematsu K."/>
            <person name="Matsui Y."/>
            <person name="Takai K."/>
        </authorList>
    </citation>
    <scope>NUCLEOTIDE SEQUENCE [LARGE SCALE GENOMIC DNA]</scope>
    <source>
        <strain evidence="15">IT-9</strain>
    </source>
</reference>
<dbReference type="CDD" id="cd02094">
    <property type="entry name" value="P-type_ATPase_Cu-like"/>
    <property type="match status" value="1"/>
</dbReference>
<evidence type="ECO:0000313" key="14">
    <source>
        <dbReference type="EMBL" id="BCX80976.1"/>
    </source>
</evidence>
<name>A0AAU9C6A9_9GAMM</name>
<feature type="transmembrane region" description="Helical" evidence="11">
    <location>
        <begin position="731"/>
        <end position="750"/>
    </location>
</feature>
<dbReference type="InterPro" id="IPR059000">
    <property type="entry name" value="ATPase_P-type_domA"/>
</dbReference>
<gene>
    <name evidence="14" type="ORF">MIT9_P0554</name>
</gene>
<keyword evidence="4 11" id="KW-0812">Transmembrane</keyword>
<evidence type="ECO:0000256" key="1">
    <source>
        <dbReference type="ARBA" id="ARBA00004651"/>
    </source>
</evidence>
<dbReference type="Gene3D" id="1.20.1110.10">
    <property type="entry name" value="Calcium-transporting ATPase, transmembrane domain"/>
    <property type="match status" value="1"/>
</dbReference>
<organism evidence="14 15">
    <name type="scientific">Methylomarinovum caldicuralii</name>
    <dbReference type="NCBI Taxonomy" id="438856"/>
    <lineage>
        <taxon>Bacteria</taxon>
        <taxon>Pseudomonadati</taxon>
        <taxon>Pseudomonadota</taxon>
        <taxon>Gammaproteobacteria</taxon>
        <taxon>Methylococcales</taxon>
        <taxon>Methylothermaceae</taxon>
        <taxon>Methylomarinovum</taxon>
    </lineage>
</organism>
<feature type="transmembrane region" description="Helical" evidence="11">
    <location>
        <begin position="472"/>
        <end position="495"/>
    </location>
</feature>
<dbReference type="Pfam" id="PF18926">
    <property type="entry name" value="DUF5676"/>
    <property type="match status" value="1"/>
</dbReference>
<evidence type="ECO:0000256" key="5">
    <source>
        <dbReference type="ARBA" id="ARBA00022723"/>
    </source>
</evidence>
<dbReference type="Pfam" id="PF00702">
    <property type="entry name" value="Hydrolase"/>
    <property type="match status" value="1"/>
</dbReference>
<dbReference type="GO" id="GO:0005524">
    <property type="term" value="F:ATP binding"/>
    <property type="evidence" value="ECO:0007669"/>
    <property type="project" value="UniProtKB-KW"/>
</dbReference>
<dbReference type="InterPro" id="IPR036412">
    <property type="entry name" value="HAD-like_sf"/>
</dbReference>
<sequence>MKNEISTSTAGQATGLFLALSYTLCVICCLIFPEHRLYLSWQKWLPGFSWLSWPSFFLGLVESYAYGWYFALVWVPLYNFFLKAPWSKRTPIQAALPGCTCRTVCQCPAHPDVVSDRPGYCPECARPLEPTTEYRPGVEYTCPMHPEVRQLEPEPCPKCGMALEPRPVAGAAEAENPELVEMSRRFRIGLILGLPVVVLAMLHDLAPGALPEVLTPRRLQWLELILATPVVWWAGWPFFVRGWASVVRRRLNMFTLIALGIGVAWTYSTVAVLFPGLFPATLRTAEGLVPVYFEAAVAITVLVLLGQVLELKARSQTSAAIKMLLGLAPPIAHRVTEAGKVSDVPLDQVRVGDILQVRPGEKIPVDGVVIEGSSHVDESMLTGEPMPVAKKPGDKVVGGTVNGTGSLLIEARKVGADTLLARIVRQVQEAQRSRAPIQRLADTVAAWFVPAVVIVAVLTFVAWNLWGPEPRLAHAVINAVAVLIIASPCALGLATPMSIMVGVGRGALEGILIKDARAVVEEARRRKLKPEPVEDFHSLTGRGVTGRVAGHQLAVGSQRLLTELGIDPGRLTETARRLRAEGQTVLFVAIDNRPAGLLGVADPIKATTPEALEILKKEGIEVIMATGDSRATAEAVAKRLGIDRFYAEVLPEDKTGIVKQLQAEGRVVAMAGDGINDAPALTATDVGIAMGTGTDIAMESADITLVKGDLRGIAKARRLSRAVMGNIRQNLFFAFIYNALGVPVAAGVLYPFFGILLSPIIAAAAMSFSSVSVVLNALRLRWVRL</sequence>
<dbReference type="SUPFAM" id="SSF81653">
    <property type="entry name" value="Calcium ATPase, transduction domain A"/>
    <property type="match status" value="1"/>
</dbReference>
<dbReference type="InterPro" id="IPR001757">
    <property type="entry name" value="P_typ_ATPase"/>
</dbReference>
<keyword evidence="5" id="KW-0479">Metal-binding</keyword>
<keyword evidence="7" id="KW-0067">ATP-binding</keyword>
<dbReference type="InterPro" id="IPR023298">
    <property type="entry name" value="ATPase_P-typ_TM_dom_sf"/>
</dbReference>
<feature type="transmembrane region" description="Helical" evidence="11">
    <location>
        <begin position="444"/>
        <end position="466"/>
    </location>
</feature>
<evidence type="ECO:0000256" key="6">
    <source>
        <dbReference type="ARBA" id="ARBA00022741"/>
    </source>
</evidence>
<keyword evidence="9 11" id="KW-1133">Transmembrane helix</keyword>
<dbReference type="PRINTS" id="PR00120">
    <property type="entry name" value="HATPASE"/>
</dbReference>
<feature type="transmembrane region" description="Helical" evidence="11">
    <location>
        <begin position="12"/>
        <end position="32"/>
    </location>
</feature>
<dbReference type="GO" id="GO:0016887">
    <property type="term" value="F:ATP hydrolysis activity"/>
    <property type="evidence" value="ECO:0007669"/>
    <property type="project" value="InterPro"/>
</dbReference>
<feature type="transmembrane region" description="Helical" evidence="11">
    <location>
        <begin position="756"/>
        <end position="778"/>
    </location>
</feature>
<dbReference type="Pfam" id="PF19335">
    <property type="entry name" value="HMBD"/>
    <property type="match status" value="2"/>
</dbReference>
<comment type="subcellular location">
    <subcellularLocation>
        <location evidence="1">Cell membrane</location>
        <topology evidence="1">Multi-pass membrane protein</topology>
    </subcellularLocation>
</comment>
<evidence type="ECO:0000256" key="9">
    <source>
        <dbReference type="ARBA" id="ARBA00022989"/>
    </source>
</evidence>
<feature type="domain" description="Heavy metal binding" evidence="13">
    <location>
        <begin position="140"/>
        <end position="165"/>
    </location>
</feature>
<feature type="domain" description="P-type ATPase A" evidence="12">
    <location>
        <begin position="327"/>
        <end position="428"/>
    </location>
</feature>
<feature type="transmembrane region" description="Helical" evidence="11">
    <location>
        <begin position="66"/>
        <end position="82"/>
    </location>
</feature>
<dbReference type="Gene3D" id="3.40.50.1000">
    <property type="entry name" value="HAD superfamily/HAD-like"/>
    <property type="match status" value="1"/>
</dbReference>
<dbReference type="SUPFAM" id="SSF56784">
    <property type="entry name" value="HAD-like"/>
    <property type="match status" value="1"/>
</dbReference>
<evidence type="ECO:0000259" key="13">
    <source>
        <dbReference type="Pfam" id="PF19335"/>
    </source>
</evidence>
<dbReference type="SUPFAM" id="SSF81665">
    <property type="entry name" value="Calcium ATPase, transmembrane domain M"/>
    <property type="match status" value="1"/>
</dbReference>
<protein>
    <submittedName>
        <fullName evidence="14">P-type Cu+ transporter</fullName>
    </submittedName>
</protein>
<dbReference type="GO" id="GO:0060003">
    <property type="term" value="P:copper ion export"/>
    <property type="evidence" value="ECO:0007669"/>
    <property type="project" value="UniProtKB-ARBA"/>
</dbReference>
<dbReference type="Gene3D" id="2.70.150.10">
    <property type="entry name" value="Calcium-transporting ATPase, cytoplasmic transduction domain A"/>
    <property type="match status" value="1"/>
</dbReference>
<keyword evidence="10 11" id="KW-0472">Membrane</keyword>
<evidence type="ECO:0000256" key="3">
    <source>
        <dbReference type="ARBA" id="ARBA00022475"/>
    </source>
</evidence>
<dbReference type="Gene3D" id="3.40.1110.10">
    <property type="entry name" value="Calcium-transporting ATPase, cytoplasmic domain N"/>
    <property type="match status" value="1"/>
</dbReference>
<keyword evidence="3" id="KW-1003">Cell membrane</keyword>
<dbReference type="GO" id="GO:0043682">
    <property type="term" value="F:P-type divalent copper transporter activity"/>
    <property type="evidence" value="ECO:0007669"/>
    <property type="project" value="TreeGrafter"/>
</dbReference>
<evidence type="ECO:0000313" key="15">
    <source>
        <dbReference type="Proteomes" id="UP001321825"/>
    </source>
</evidence>
<feature type="transmembrane region" description="Helical" evidence="11">
    <location>
        <begin position="289"/>
        <end position="309"/>
    </location>
</feature>
<keyword evidence="15" id="KW-1185">Reference proteome</keyword>
<feature type="transmembrane region" description="Helical" evidence="11">
    <location>
        <begin position="188"/>
        <end position="206"/>
    </location>
</feature>
<keyword evidence="8" id="KW-1278">Translocase</keyword>
<dbReference type="GO" id="GO:0055070">
    <property type="term" value="P:copper ion homeostasis"/>
    <property type="evidence" value="ECO:0007669"/>
    <property type="project" value="TreeGrafter"/>
</dbReference>
<evidence type="ECO:0000256" key="2">
    <source>
        <dbReference type="ARBA" id="ARBA00006024"/>
    </source>
</evidence>
<evidence type="ECO:0000256" key="10">
    <source>
        <dbReference type="ARBA" id="ARBA00023136"/>
    </source>
</evidence>
<dbReference type="EMBL" id="AP024714">
    <property type="protein sequence ID" value="BCX80976.1"/>
    <property type="molecule type" value="Genomic_DNA"/>
</dbReference>
<dbReference type="InterPro" id="IPR008250">
    <property type="entry name" value="ATPase_P-typ_transduc_dom_A_sf"/>
</dbReference>
<evidence type="ECO:0000256" key="8">
    <source>
        <dbReference type="ARBA" id="ARBA00022967"/>
    </source>
</evidence>
<dbReference type="InterPro" id="IPR045800">
    <property type="entry name" value="HMBD"/>
</dbReference>
<dbReference type="Proteomes" id="UP001321825">
    <property type="component" value="Chromosome"/>
</dbReference>
<dbReference type="InterPro" id="IPR023299">
    <property type="entry name" value="ATPase_P-typ_cyto_dom_N"/>
</dbReference>
<feature type="transmembrane region" description="Helical" evidence="11">
    <location>
        <begin position="251"/>
        <end position="277"/>
    </location>
</feature>
<dbReference type="GO" id="GO:0005886">
    <property type="term" value="C:plasma membrane"/>
    <property type="evidence" value="ECO:0007669"/>
    <property type="project" value="UniProtKB-SubCell"/>
</dbReference>
<accession>A0AAU9C6A9</accession>
<dbReference type="Pfam" id="PF00122">
    <property type="entry name" value="E1-E2_ATPase"/>
    <property type="match status" value="1"/>
</dbReference>
<dbReference type="AlphaFoldDB" id="A0AAU9C6A9"/>
<feature type="domain" description="Heavy metal binding" evidence="13">
    <location>
        <begin position="106"/>
        <end position="130"/>
    </location>
</feature>
<dbReference type="PRINTS" id="PR00119">
    <property type="entry name" value="CATATPASE"/>
</dbReference>
<evidence type="ECO:0000256" key="4">
    <source>
        <dbReference type="ARBA" id="ARBA00022692"/>
    </source>
</evidence>
<feature type="transmembrane region" description="Helical" evidence="11">
    <location>
        <begin position="218"/>
        <end position="239"/>
    </location>
</feature>
<evidence type="ECO:0000256" key="7">
    <source>
        <dbReference type="ARBA" id="ARBA00022840"/>
    </source>
</evidence>
<comment type="similarity">
    <text evidence="2">Belongs to the cation transport ATPase (P-type) (TC 3.A.3) family. Type IB subfamily.</text>
</comment>
<dbReference type="RefSeq" id="WP_317705920.1">
    <property type="nucleotide sequence ID" value="NZ_AP024714.1"/>
</dbReference>
<dbReference type="PANTHER" id="PTHR43520:SF8">
    <property type="entry name" value="P-TYPE CU(+) TRANSPORTER"/>
    <property type="match status" value="1"/>
</dbReference>
<evidence type="ECO:0000259" key="12">
    <source>
        <dbReference type="Pfam" id="PF00122"/>
    </source>
</evidence>
<dbReference type="FunFam" id="2.70.150.10:FF:000020">
    <property type="entry name" value="Copper-exporting P-type ATPase A"/>
    <property type="match status" value="1"/>
</dbReference>
<evidence type="ECO:0000256" key="11">
    <source>
        <dbReference type="SAM" id="Phobius"/>
    </source>
</evidence>
<dbReference type="PANTHER" id="PTHR43520">
    <property type="entry name" value="ATP7, ISOFORM B"/>
    <property type="match status" value="1"/>
</dbReference>
<dbReference type="InterPro" id="IPR023214">
    <property type="entry name" value="HAD_sf"/>
</dbReference>
<dbReference type="NCBIfam" id="TIGR01494">
    <property type="entry name" value="ATPase_P-type"/>
    <property type="match status" value="2"/>
</dbReference>
<dbReference type="InterPro" id="IPR044020">
    <property type="entry name" value="DUF5676"/>
</dbReference>
<dbReference type="KEGG" id="mcau:MIT9_P0554"/>
<proteinExistence type="inferred from homology"/>
<dbReference type="GO" id="GO:0005507">
    <property type="term" value="F:copper ion binding"/>
    <property type="evidence" value="ECO:0007669"/>
    <property type="project" value="TreeGrafter"/>
</dbReference>